<dbReference type="SUPFAM" id="SSF55718">
    <property type="entry name" value="SCP-like"/>
    <property type="match status" value="2"/>
</dbReference>
<evidence type="ECO:0000313" key="2">
    <source>
        <dbReference type="EMBL" id="CAD7629440.1"/>
    </source>
</evidence>
<dbReference type="Gene3D" id="3.30.1050.10">
    <property type="entry name" value="SCP2 sterol-binding domain"/>
    <property type="match status" value="2"/>
</dbReference>
<feature type="non-terminal residue" evidence="2">
    <location>
        <position position="365"/>
    </location>
</feature>
<dbReference type="AlphaFoldDB" id="A0A7R9Q221"/>
<reference evidence="2" key="1">
    <citation type="submission" date="2020-11" db="EMBL/GenBank/DDBJ databases">
        <authorList>
            <person name="Tran Van P."/>
        </authorList>
    </citation>
    <scope>NUCLEOTIDE SEQUENCE</scope>
</reference>
<dbReference type="PANTHER" id="PTHR10094">
    <property type="entry name" value="STEROL CARRIER PROTEIN 2 SCP-2 FAMILY PROTEIN"/>
    <property type="match status" value="1"/>
</dbReference>
<dbReference type="InterPro" id="IPR003033">
    <property type="entry name" value="SCP2_sterol-bd_dom"/>
</dbReference>
<gene>
    <name evidence="2" type="ORF">OSB1V03_LOCUS9857</name>
</gene>
<accession>A0A7R9Q221</accession>
<feature type="domain" description="SCP2" evidence="1">
    <location>
        <begin position="168"/>
        <end position="258"/>
    </location>
</feature>
<organism evidence="2">
    <name type="scientific">Medioppia subpectinata</name>
    <dbReference type="NCBI Taxonomy" id="1979941"/>
    <lineage>
        <taxon>Eukaryota</taxon>
        <taxon>Metazoa</taxon>
        <taxon>Ecdysozoa</taxon>
        <taxon>Arthropoda</taxon>
        <taxon>Chelicerata</taxon>
        <taxon>Arachnida</taxon>
        <taxon>Acari</taxon>
        <taxon>Acariformes</taxon>
        <taxon>Sarcoptiformes</taxon>
        <taxon>Oribatida</taxon>
        <taxon>Brachypylina</taxon>
        <taxon>Oppioidea</taxon>
        <taxon>Oppiidae</taxon>
        <taxon>Medioppia</taxon>
    </lineage>
</organism>
<dbReference type="Proteomes" id="UP000759131">
    <property type="component" value="Unassembled WGS sequence"/>
</dbReference>
<evidence type="ECO:0000313" key="3">
    <source>
        <dbReference type="Proteomes" id="UP000759131"/>
    </source>
</evidence>
<keyword evidence="3" id="KW-1185">Reference proteome</keyword>
<dbReference type="OrthoDB" id="5327538at2759"/>
<feature type="domain" description="SCP2" evidence="1">
    <location>
        <begin position="33"/>
        <end position="121"/>
    </location>
</feature>
<protein>
    <recommendedName>
        <fullName evidence="1">SCP2 domain-containing protein</fullName>
    </recommendedName>
</protein>
<dbReference type="GO" id="GO:0005829">
    <property type="term" value="C:cytosol"/>
    <property type="evidence" value="ECO:0007669"/>
    <property type="project" value="TreeGrafter"/>
</dbReference>
<sequence>MSTTVHTVSQMADISHIDIDRTFEAWINTSLERSPDLAKKINTVYQINIRQQPNSVSTWVLDLSKGSGALYREAKNDIKCSITLDGNDLMEAINNTNHLRKLFVERKMTLKGTRVALEKLQQFWVEANNCNKNFGLITKSLDVKPVVGNRVDNFDFTSNGFKSDIIFHTLKNRMHEEKDIVRKLTGIMQFDITKDDTKSVWTIDFTKPLGDNVYRGTSLEKPVCILSMDDEDFAKMMVNKFNPQKAFMMGKMKVKGQILSIYKLFTVWVEAAFKKKRAPEVPFIEEILFKSDLIPGLKSEIMVFRLIQRFVKYPQLCEEVGGFYHFDITKDGKVVSKWKLDFTANKICGVFTRLPIESHLVSDPL</sequence>
<proteinExistence type="predicted"/>
<name>A0A7R9Q221_9ACAR</name>
<dbReference type="EMBL" id="CAJPIZ010006844">
    <property type="protein sequence ID" value="CAG2109870.1"/>
    <property type="molecule type" value="Genomic_DNA"/>
</dbReference>
<dbReference type="Pfam" id="PF02036">
    <property type="entry name" value="SCP2"/>
    <property type="match status" value="2"/>
</dbReference>
<evidence type="ECO:0000259" key="1">
    <source>
        <dbReference type="Pfam" id="PF02036"/>
    </source>
</evidence>
<dbReference type="EMBL" id="OC861419">
    <property type="protein sequence ID" value="CAD7629440.1"/>
    <property type="molecule type" value="Genomic_DNA"/>
</dbReference>
<dbReference type="PANTHER" id="PTHR10094:SF25">
    <property type="entry name" value="SCP2 STEROL-BINDING DOMAIN-CONTAINING PROTEIN 1"/>
    <property type="match status" value="1"/>
</dbReference>
<dbReference type="InterPro" id="IPR036527">
    <property type="entry name" value="SCP2_sterol-bd_dom_sf"/>
</dbReference>